<dbReference type="InterPro" id="IPR015421">
    <property type="entry name" value="PyrdxlP-dep_Trfase_major"/>
</dbReference>
<sequence>MPRSPVGGLPGGRSEDFAVPLGAYDYGDPRGTQELREVLAGHLGRTRGLVADPEQIFVVHGTAQGVDLLMRALAAEGASCVGVEDPCLPSQIERIRVHGLVARPMPVDAAGVVINDPDVDAVLITPAHQFPTGVVLSGERRRALLNWARRTGGLVLEDDYDAEFRYDRQPVRALQGLGPEHVAYLGTTSKTLAPALRLGWAVVPARYMPQAERIRLLLDVCPPAIDQRALAMMIERGDYDRHVRRVRKVYQRRREHLIAALAKHLPGFQVEGIAAGMHVLVRLPAGVDDTAVAARALGESVRAVPLSRFSVVGNARGGLVLGYGRINERDIDAAVAALAAVIPA</sequence>
<keyword evidence="2" id="KW-0032">Aminotransferase</keyword>
<keyword evidence="2" id="KW-0808">Transferase</keyword>
<dbReference type="CDD" id="cd00609">
    <property type="entry name" value="AAT_like"/>
    <property type="match status" value="1"/>
</dbReference>
<dbReference type="GO" id="GO:0008483">
    <property type="term" value="F:transaminase activity"/>
    <property type="evidence" value="ECO:0007669"/>
    <property type="project" value="UniProtKB-KW"/>
</dbReference>
<accession>A0A5C4VCZ8</accession>
<dbReference type="InterPro" id="IPR015424">
    <property type="entry name" value="PyrdxlP-dep_Trfase"/>
</dbReference>
<organism evidence="2 3">
    <name type="scientific">Nonomuraea phyllanthi</name>
    <dbReference type="NCBI Taxonomy" id="2219224"/>
    <lineage>
        <taxon>Bacteria</taxon>
        <taxon>Bacillati</taxon>
        <taxon>Actinomycetota</taxon>
        <taxon>Actinomycetes</taxon>
        <taxon>Streptosporangiales</taxon>
        <taxon>Streptosporangiaceae</taxon>
        <taxon>Nonomuraea</taxon>
    </lineage>
</organism>
<dbReference type="GO" id="GO:0030170">
    <property type="term" value="F:pyridoxal phosphate binding"/>
    <property type="evidence" value="ECO:0007669"/>
    <property type="project" value="InterPro"/>
</dbReference>
<proteinExistence type="predicted"/>
<dbReference type="Gene3D" id="3.40.640.10">
    <property type="entry name" value="Type I PLP-dependent aspartate aminotransferase-like (Major domain)"/>
    <property type="match status" value="1"/>
</dbReference>
<dbReference type="Pfam" id="PF00155">
    <property type="entry name" value="Aminotran_1_2"/>
    <property type="match status" value="1"/>
</dbReference>
<dbReference type="InterPro" id="IPR004839">
    <property type="entry name" value="Aminotransferase_I/II_large"/>
</dbReference>
<dbReference type="InterPro" id="IPR051446">
    <property type="entry name" value="HTH_trans_reg/aminotransferase"/>
</dbReference>
<dbReference type="PANTHER" id="PTHR46577">
    <property type="entry name" value="HTH-TYPE TRANSCRIPTIONAL REGULATORY PROTEIN GABR"/>
    <property type="match status" value="1"/>
</dbReference>
<protein>
    <submittedName>
        <fullName evidence="2">Aminotransferase class I/II-fold pyridoxal phosphate-dependent enzyme</fullName>
    </submittedName>
</protein>
<evidence type="ECO:0000259" key="1">
    <source>
        <dbReference type="Pfam" id="PF00155"/>
    </source>
</evidence>
<feature type="domain" description="Aminotransferase class I/classII large" evidence="1">
    <location>
        <begin position="26"/>
        <end position="316"/>
    </location>
</feature>
<name>A0A5C4VCZ8_9ACTN</name>
<reference evidence="2 3" key="1">
    <citation type="submission" date="2019-10" db="EMBL/GenBank/DDBJ databases">
        <title>Nonomuraea sp. nov., isolated from Phyllanthus amarus.</title>
        <authorList>
            <person name="Klykleung N."/>
            <person name="Tanasupawat S."/>
        </authorList>
    </citation>
    <scope>NUCLEOTIDE SEQUENCE [LARGE SCALE GENOMIC DNA]</scope>
    <source>
        <strain evidence="2 3">PA1-10</strain>
    </source>
</reference>
<dbReference type="OrthoDB" id="5415143at2"/>
<gene>
    <name evidence="2" type="ORF">FH608_044235</name>
</gene>
<evidence type="ECO:0000313" key="3">
    <source>
        <dbReference type="Proteomes" id="UP000312512"/>
    </source>
</evidence>
<comment type="caution">
    <text evidence="2">The sequence shown here is derived from an EMBL/GenBank/DDBJ whole genome shotgun (WGS) entry which is preliminary data.</text>
</comment>
<dbReference type="Proteomes" id="UP000312512">
    <property type="component" value="Unassembled WGS sequence"/>
</dbReference>
<dbReference type="AlphaFoldDB" id="A0A5C4VCZ8"/>
<dbReference type="EMBL" id="VDLX02000025">
    <property type="protein sequence ID" value="KAB8188449.1"/>
    <property type="molecule type" value="Genomic_DNA"/>
</dbReference>
<keyword evidence="3" id="KW-1185">Reference proteome</keyword>
<evidence type="ECO:0000313" key="2">
    <source>
        <dbReference type="EMBL" id="KAB8188449.1"/>
    </source>
</evidence>
<dbReference type="SUPFAM" id="SSF53383">
    <property type="entry name" value="PLP-dependent transferases"/>
    <property type="match status" value="1"/>
</dbReference>
<dbReference type="PANTHER" id="PTHR46577:SF1">
    <property type="entry name" value="HTH-TYPE TRANSCRIPTIONAL REGULATORY PROTEIN GABR"/>
    <property type="match status" value="1"/>
</dbReference>